<feature type="region of interest" description="Disordered" evidence="3">
    <location>
        <begin position="25"/>
        <end position="119"/>
    </location>
</feature>
<evidence type="ECO:0000256" key="2">
    <source>
        <dbReference type="ARBA" id="ARBA00023242"/>
    </source>
</evidence>
<dbReference type="PANTHER" id="PTHR40621">
    <property type="entry name" value="TRANSCRIPTION FACTOR KAPC-RELATED"/>
    <property type="match status" value="1"/>
</dbReference>
<accession>A0A9N9F1M9</accession>
<dbReference type="CDD" id="cd14688">
    <property type="entry name" value="bZIP_YAP"/>
    <property type="match status" value="1"/>
</dbReference>
<keyword evidence="6" id="KW-1185">Reference proteome</keyword>
<evidence type="ECO:0000256" key="1">
    <source>
        <dbReference type="ARBA" id="ARBA00004123"/>
    </source>
</evidence>
<comment type="caution">
    <text evidence="5">The sequence shown here is derived from an EMBL/GenBank/DDBJ whole genome shotgun (WGS) entry which is preliminary data.</text>
</comment>
<feature type="domain" description="BZIP" evidence="4">
    <location>
        <begin position="100"/>
        <end position="114"/>
    </location>
</feature>
<feature type="compositionally biased region" description="Polar residues" evidence="3">
    <location>
        <begin position="51"/>
        <end position="66"/>
    </location>
</feature>
<dbReference type="OrthoDB" id="2593073at2759"/>
<dbReference type="GO" id="GO:0000976">
    <property type="term" value="F:transcription cis-regulatory region binding"/>
    <property type="evidence" value="ECO:0007669"/>
    <property type="project" value="InterPro"/>
</dbReference>
<dbReference type="GO" id="GO:0090575">
    <property type="term" value="C:RNA polymerase II transcription regulator complex"/>
    <property type="evidence" value="ECO:0007669"/>
    <property type="project" value="TreeGrafter"/>
</dbReference>
<name>A0A9N9F1M9_9GLOM</name>
<dbReference type="GO" id="GO:0001228">
    <property type="term" value="F:DNA-binding transcription activator activity, RNA polymerase II-specific"/>
    <property type="evidence" value="ECO:0007669"/>
    <property type="project" value="TreeGrafter"/>
</dbReference>
<dbReference type="InterPro" id="IPR004827">
    <property type="entry name" value="bZIP"/>
</dbReference>
<protein>
    <submittedName>
        <fullName evidence="5">10944_t:CDS:1</fullName>
    </submittedName>
</protein>
<reference evidence="5" key="1">
    <citation type="submission" date="2021-06" db="EMBL/GenBank/DDBJ databases">
        <authorList>
            <person name="Kallberg Y."/>
            <person name="Tangrot J."/>
            <person name="Rosling A."/>
        </authorList>
    </citation>
    <scope>NUCLEOTIDE SEQUENCE</scope>
    <source>
        <strain evidence="5">FL130A</strain>
    </source>
</reference>
<dbReference type="AlphaFoldDB" id="A0A9N9F1M9"/>
<dbReference type="EMBL" id="CAJVPS010000705">
    <property type="protein sequence ID" value="CAG8504217.1"/>
    <property type="molecule type" value="Genomic_DNA"/>
</dbReference>
<dbReference type="PANTHER" id="PTHR40621:SF6">
    <property type="entry name" value="AP-1-LIKE TRANSCRIPTION FACTOR YAP1-RELATED"/>
    <property type="match status" value="1"/>
</dbReference>
<dbReference type="InterPro" id="IPR050936">
    <property type="entry name" value="AP-1-like"/>
</dbReference>
<dbReference type="Gene3D" id="1.20.5.170">
    <property type="match status" value="1"/>
</dbReference>
<evidence type="ECO:0000259" key="4">
    <source>
        <dbReference type="PROSITE" id="PS00036"/>
    </source>
</evidence>
<evidence type="ECO:0000256" key="3">
    <source>
        <dbReference type="SAM" id="MobiDB-lite"/>
    </source>
</evidence>
<comment type="subcellular location">
    <subcellularLocation>
        <location evidence="1">Nucleus</location>
    </subcellularLocation>
</comment>
<evidence type="ECO:0000313" key="5">
    <source>
        <dbReference type="EMBL" id="CAG8504217.1"/>
    </source>
</evidence>
<feature type="compositionally biased region" description="Basic and acidic residues" evidence="3">
    <location>
        <begin position="110"/>
        <end position="119"/>
    </location>
</feature>
<keyword evidence="2" id="KW-0539">Nucleus</keyword>
<dbReference type="PROSITE" id="PS00036">
    <property type="entry name" value="BZIP_BASIC"/>
    <property type="match status" value="1"/>
</dbReference>
<feature type="compositionally biased region" description="Basic and acidic residues" evidence="3">
    <location>
        <begin position="38"/>
        <end position="50"/>
    </location>
</feature>
<dbReference type="InterPro" id="IPR046347">
    <property type="entry name" value="bZIP_sf"/>
</dbReference>
<feature type="compositionally biased region" description="Low complexity" evidence="3">
    <location>
        <begin position="72"/>
        <end position="83"/>
    </location>
</feature>
<gene>
    <name evidence="5" type="ORF">ALEPTO_LOCUS3641</name>
</gene>
<proteinExistence type="predicted"/>
<evidence type="ECO:0000313" key="6">
    <source>
        <dbReference type="Proteomes" id="UP000789508"/>
    </source>
</evidence>
<dbReference type="Proteomes" id="UP000789508">
    <property type="component" value="Unassembled WGS sequence"/>
</dbReference>
<sequence>MFDDEDFGFSNKHFKLTSDCVYEEENGEDFDQAQGYDPHQDLETREHEEVISSTVSDINAGQQQQHQETDAPQQEQSSQPQTPQRKKPGRKPNPASPALRKAQNRAAQRAFRERKERHLRELEDTIKTLRQNEYEAAVKHQKEIGTYRVMIENLKNENGYWKGLALAFETILNDINGNSEITSKIKTTSASPSRRSASQLSQLVQPQADVLQAINAVLALNSDREDSFDVASKSFLPSPTNSSTVMSPQSTPVTPSTTVGSPPNNFSLNEDLANDLSEVKPVLIDTSDGNSNIDTTTIDQLHESKPLITNHNGITNNNTTIHTSNNESTSTYLDYSNLFFDSYLSDYSILQSQEQQQSPVQLQIQPQLTGEEMQQLIALARLVRAPSFADVNPKLHFQLTQQQLFYLQQPHDPRIGMIPCLHLRARMIEHRDKYDLTKLCDLLIRKAKCHGDTMDPDAWEMPEEFFEEYRFLSFNYCRLKSNFYREHGNASKIDLTNYMKTAGSSNLYLVS</sequence>
<organism evidence="5 6">
    <name type="scientific">Ambispora leptoticha</name>
    <dbReference type="NCBI Taxonomy" id="144679"/>
    <lineage>
        <taxon>Eukaryota</taxon>
        <taxon>Fungi</taxon>
        <taxon>Fungi incertae sedis</taxon>
        <taxon>Mucoromycota</taxon>
        <taxon>Glomeromycotina</taxon>
        <taxon>Glomeromycetes</taxon>
        <taxon>Archaeosporales</taxon>
        <taxon>Ambisporaceae</taxon>
        <taxon>Ambispora</taxon>
    </lineage>
</organism>
<feature type="region of interest" description="Disordered" evidence="3">
    <location>
        <begin position="234"/>
        <end position="263"/>
    </location>
</feature>
<feature type="compositionally biased region" description="Low complexity" evidence="3">
    <location>
        <begin position="242"/>
        <end position="263"/>
    </location>
</feature>
<dbReference type="SUPFAM" id="SSF57959">
    <property type="entry name" value="Leucine zipper domain"/>
    <property type="match status" value="1"/>
</dbReference>